<dbReference type="PANTHER" id="PTHR37488">
    <property type="entry name" value="DUF1275 DOMAIN-CONTAINING PROTEIN"/>
    <property type="match status" value="1"/>
</dbReference>
<reference evidence="3" key="1">
    <citation type="submission" date="2022-11" db="EMBL/GenBank/DDBJ databases">
        <authorList>
            <person name="Petersen C."/>
        </authorList>
    </citation>
    <scope>NUCLEOTIDE SEQUENCE</scope>
    <source>
        <strain evidence="3">IBT 21917</strain>
    </source>
</reference>
<reference evidence="3" key="2">
    <citation type="journal article" date="2023" name="IMA Fungus">
        <title>Comparative genomic study of the Penicillium genus elucidates a diverse pangenome and 15 lateral gene transfer events.</title>
        <authorList>
            <person name="Petersen C."/>
            <person name="Sorensen T."/>
            <person name="Nielsen M.R."/>
            <person name="Sondergaard T.E."/>
            <person name="Sorensen J.L."/>
            <person name="Fitzpatrick D.A."/>
            <person name="Frisvad J.C."/>
            <person name="Nielsen K.L."/>
        </authorList>
    </citation>
    <scope>NUCLEOTIDE SEQUENCE</scope>
    <source>
        <strain evidence="3">IBT 21917</strain>
    </source>
</reference>
<evidence type="ECO:0000313" key="4">
    <source>
        <dbReference type="Proteomes" id="UP001146351"/>
    </source>
</evidence>
<feature type="transmembrane region" description="Helical" evidence="2">
    <location>
        <begin position="137"/>
        <end position="159"/>
    </location>
</feature>
<evidence type="ECO:0000256" key="2">
    <source>
        <dbReference type="SAM" id="Phobius"/>
    </source>
</evidence>
<comment type="caution">
    <text evidence="3">The sequence shown here is derived from an EMBL/GenBank/DDBJ whole genome shotgun (WGS) entry which is preliminary data.</text>
</comment>
<dbReference type="Proteomes" id="UP001146351">
    <property type="component" value="Unassembled WGS sequence"/>
</dbReference>
<dbReference type="OrthoDB" id="5288586at2759"/>
<feature type="region of interest" description="Disordered" evidence="1">
    <location>
        <begin position="1"/>
        <end position="31"/>
    </location>
</feature>
<dbReference type="EMBL" id="JAPQKO010000002">
    <property type="protein sequence ID" value="KAJ5180102.1"/>
    <property type="molecule type" value="Genomic_DNA"/>
</dbReference>
<dbReference type="Pfam" id="PF06912">
    <property type="entry name" value="DUF1275"/>
    <property type="match status" value="1"/>
</dbReference>
<evidence type="ECO:0000313" key="3">
    <source>
        <dbReference type="EMBL" id="KAJ5180102.1"/>
    </source>
</evidence>
<evidence type="ECO:0008006" key="5">
    <source>
        <dbReference type="Google" id="ProtNLM"/>
    </source>
</evidence>
<name>A0A9W9ILS6_9EURO</name>
<feature type="transmembrane region" description="Helical" evidence="2">
    <location>
        <begin position="108"/>
        <end position="125"/>
    </location>
</feature>
<feature type="transmembrane region" description="Helical" evidence="2">
    <location>
        <begin position="231"/>
        <end position="248"/>
    </location>
</feature>
<keyword evidence="2" id="KW-0472">Membrane</keyword>
<feature type="transmembrane region" description="Helical" evidence="2">
    <location>
        <begin position="254"/>
        <end position="275"/>
    </location>
</feature>
<keyword evidence="4" id="KW-1185">Reference proteome</keyword>
<dbReference type="PANTHER" id="PTHR37488:SF1">
    <property type="entry name" value="DUF1275 DOMAIN PROTEIN"/>
    <property type="match status" value="1"/>
</dbReference>
<keyword evidence="2" id="KW-1133">Transmembrane helix</keyword>
<feature type="transmembrane region" description="Helical" evidence="2">
    <location>
        <begin position="60"/>
        <end position="83"/>
    </location>
</feature>
<proteinExistence type="predicted"/>
<gene>
    <name evidence="3" type="ORF">N7492_003312</name>
</gene>
<organism evidence="3 4">
    <name type="scientific">Penicillium capsulatum</name>
    <dbReference type="NCBI Taxonomy" id="69766"/>
    <lineage>
        <taxon>Eukaryota</taxon>
        <taxon>Fungi</taxon>
        <taxon>Dikarya</taxon>
        <taxon>Ascomycota</taxon>
        <taxon>Pezizomycotina</taxon>
        <taxon>Eurotiomycetes</taxon>
        <taxon>Eurotiomycetidae</taxon>
        <taxon>Eurotiales</taxon>
        <taxon>Aspergillaceae</taxon>
        <taxon>Penicillium</taxon>
    </lineage>
</organism>
<feature type="transmembrane region" description="Helical" evidence="2">
    <location>
        <begin position="171"/>
        <end position="190"/>
    </location>
</feature>
<keyword evidence="2" id="KW-0812">Transmembrane</keyword>
<dbReference type="AlphaFoldDB" id="A0A9W9ILS6"/>
<sequence>MASLPISNPYGTLGDQVSDPTARNAAGQEEASPLLGRKPRSTHQLREWLKTDVSRKRADVVLLLSYVITGLLDSASISTWGAFVSMQTGNTVYLGLGLTAGTNRWKKSGISILAFCLGSFIFSRFHREFSSSPKQRWVLCLSSILQVLFIIAAATILTIRPSNGTSDEVPWNTIVPIALIAFQSCGQAVVSRALKYNAFTSVVLTSIYCDLFSDAALFDGICVNAERNRRLAAPIFLLIGALCGGVISNSSLGAAGVLWVSALLKFGFAVVWLVWPAEAEPL</sequence>
<evidence type="ECO:0000256" key="1">
    <source>
        <dbReference type="SAM" id="MobiDB-lite"/>
    </source>
</evidence>
<feature type="compositionally biased region" description="Polar residues" evidence="1">
    <location>
        <begin position="1"/>
        <end position="10"/>
    </location>
</feature>
<accession>A0A9W9ILS6</accession>
<dbReference type="InterPro" id="IPR010699">
    <property type="entry name" value="DUF1275"/>
</dbReference>
<protein>
    <recommendedName>
        <fullName evidence="5">DUF1275 domain protein</fullName>
    </recommendedName>
</protein>